<evidence type="ECO:0000256" key="1">
    <source>
        <dbReference type="ARBA" id="ARBA00012417"/>
    </source>
</evidence>
<organism evidence="4 5">
    <name type="scientific">Lysobacter brunescens</name>
    <dbReference type="NCBI Taxonomy" id="262323"/>
    <lineage>
        <taxon>Bacteria</taxon>
        <taxon>Pseudomonadati</taxon>
        <taxon>Pseudomonadota</taxon>
        <taxon>Gammaproteobacteria</taxon>
        <taxon>Lysobacterales</taxon>
        <taxon>Lysobacteraceae</taxon>
        <taxon>Lysobacter</taxon>
    </lineage>
</organism>
<evidence type="ECO:0000313" key="4">
    <source>
        <dbReference type="EMBL" id="MFD0727362.1"/>
    </source>
</evidence>
<dbReference type="PANTHER" id="PTHR11669">
    <property type="entry name" value="REPLICATION FACTOR C / DNA POLYMERASE III GAMMA-TAU SUBUNIT"/>
    <property type="match status" value="1"/>
</dbReference>
<comment type="caution">
    <text evidence="4">The sequence shown here is derived from an EMBL/GenBank/DDBJ whole genome shotgun (WGS) entry which is preliminary data.</text>
</comment>
<keyword evidence="5" id="KW-1185">Reference proteome</keyword>
<gene>
    <name evidence="4" type="ORF">ACFQ0E_17340</name>
</gene>
<dbReference type="InterPro" id="IPR050238">
    <property type="entry name" value="DNA_Rep/Repair_Clamp_Loader"/>
</dbReference>
<dbReference type="SUPFAM" id="SSF52540">
    <property type="entry name" value="P-loop containing nucleoside triphosphate hydrolases"/>
    <property type="match status" value="1"/>
</dbReference>
<keyword evidence="2" id="KW-0239">DNA-directed DNA polymerase</keyword>
<dbReference type="EMBL" id="JBHTIF010000005">
    <property type="protein sequence ID" value="MFD0727362.1"/>
    <property type="molecule type" value="Genomic_DNA"/>
</dbReference>
<evidence type="ECO:0000256" key="2">
    <source>
        <dbReference type="ARBA" id="ARBA00022932"/>
    </source>
</evidence>
<protein>
    <recommendedName>
        <fullName evidence="1">DNA-directed DNA polymerase</fullName>
        <ecNumber evidence="1">2.7.7.7</ecNumber>
    </recommendedName>
</protein>
<proteinExistence type="predicted"/>
<keyword evidence="4" id="KW-0548">Nucleotidyltransferase</keyword>
<dbReference type="EC" id="2.7.7.7" evidence="1"/>
<evidence type="ECO:0000313" key="5">
    <source>
        <dbReference type="Proteomes" id="UP001597110"/>
    </source>
</evidence>
<dbReference type="PANTHER" id="PTHR11669:SF8">
    <property type="entry name" value="DNA POLYMERASE III SUBUNIT DELTA"/>
    <property type="match status" value="1"/>
</dbReference>
<dbReference type="Pfam" id="PF13177">
    <property type="entry name" value="DNA_pol3_delta2"/>
    <property type="match status" value="1"/>
</dbReference>
<dbReference type="Proteomes" id="UP001597110">
    <property type="component" value="Unassembled WGS sequence"/>
</dbReference>
<name>A0ABW2YHY1_9GAMM</name>
<sequence length="346" mass="38103">MNLELPPLAPWQQRIHDQAVAALDSGRLGHGLLFCGPAHLGKRALAERLARRLLCEARAPGEDACGRCRGCLLFAHRVQRDPLEVRPDGSPSHPFGHAGHPDLLLVGHEVNDKTDKPRTEIVIEQIRKLSEKLALTAQYGRSQVTIIDPADAINHAACNALLKTLEEPQPGRYLWLISANPARLPATIRSRCQRLEFRLPPLDEAEAWLRAQGHADSAVREALDAARGHPGLADAWLRDGGLAMRREVAADLQAVARNERSTMETAKRWVDAGDLDLRLRHAADLAVAEAGRLTDPSRIRTLATWFDAANRTRDLLRTTVRADLALVELLAQWRAGASQTTSGGRR</sequence>
<dbReference type="Gene3D" id="3.40.50.300">
    <property type="entry name" value="P-loop containing nucleotide triphosphate hydrolases"/>
    <property type="match status" value="1"/>
</dbReference>
<evidence type="ECO:0000256" key="3">
    <source>
        <dbReference type="ARBA" id="ARBA00049244"/>
    </source>
</evidence>
<reference evidence="5" key="1">
    <citation type="journal article" date="2019" name="Int. J. Syst. Evol. Microbiol.">
        <title>The Global Catalogue of Microorganisms (GCM) 10K type strain sequencing project: providing services to taxonomists for standard genome sequencing and annotation.</title>
        <authorList>
            <consortium name="The Broad Institute Genomics Platform"/>
            <consortium name="The Broad Institute Genome Sequencing Center for Infectious Disease"/>
            <person name="Wu L."/>
            <person name="Ma J."/>
        </authorList>
    </citation>
    <scope>NUCLEOTIDE SEQUENCE [LARGE SCALE GENOMIC DNA]</scope>
    <source>
        <strain evidence="5">CCUG 55585</strain>
    </source>
</reference>
<dbReference type="InterPro" id="IPR027417">
    <property type="entry name" value="P-loop_NTPase"/>
</dbReference>
<dbReference type="GO" id="GO:0003887">
    <property type="term" value="F:DNA-directed DNA polymerase activity"/>
    <property type="evidence" value="ECO:0007669"/>
    <property type="project" value="UniProtKB-EC"/>
</dbReference>
<accession>A0ABW2YHY1</accession>
<keyword evidence="4" id="KW-0808">Transferase</keyword>
<dbReference type="RefSeq" id="WP_386825982.1">
    <property type="nucleotide sequence ID" value="NZ_JBHTIF010000005.1"/>
</dbReference>
<dbReference type="NCBIfam" id="NF006447">
    <property type="entry name" value="PRK08769.1"/>
    <property type="match status" value="1"/>
</dbReference>
<comment type="catalytic activity">
    <reaction evidence="3">
        <text>DNA(n) + a 2'-deoxyribonucleoside 5'-triphosphate = DNA(n+1) + diphosphate</text>
        <dbReference type="Rhea" id="RHEA:22508"/>
        <dbReference type="Rhea" id="RHEA-COMP:17339"/>
        <dbReference type="Rhea" id="RHEA-COMP:17340"/>
        <dbReference type="ChEBI" id="CHEBI:33019"/>
        <dbReference type="ChEBI" id="CHEBI:61560"/>
        <dbReference type="ChEBI" id="CHEBI:173112"/>
        <dbReference type="EC" id="2.7.7.7"/>
    </reaction>
</comment>